<dbReference type="AlphaFoldDB" id="A0A2P2NRP7"/>
<organism evidence="1">
    <name type="scientific">Rhizophora mucronata</name>
    <name type="common">Asiatic mangrove</name>
    <dbReference type="NCBI Taxonomy" id="61149"/>
    <lineage>
        <taxon>Eukaryota</taxon>
        <taxon>Viridiplantae</taxon>
        <taxon>Streptophyta</taxon>
        <taxon>Embryophyta</taxon>
        <taxon>Tracheophyta</taxon>
        <taxon>Spermatophyta</taxon>
        <taxon>Magnoliopsida</taxon>
        <taxon>eudicotyledons</taxon>
        <taxon>Gunneridae</taxon>
        <taxon>Pentapetalae</taxon>
        <taxon>rosids</taxon>
        <taxon>fabids</taxon>
        <taxon>Malpighiales</taxon>
        <taxon>Rhizophoraceae</taxon>
        <taxon>Rhizophora</taxon>
    </lineage>
</organism>
<reference evidence="1" key="1">
    <citation type="submission" date="2018-02" db="EMBL/GenBank/DDBJ databases">
        <title>Rhizophora mucronata_Transcriptome.</title>
        <authorList>
            <person name="Meera S.P."/>
            <person name="Sreeshan A."/>
            <person name="Augustine A."/>
        </authorList>
    </citation>
    <scope>NUCLEOTIDE SEQUENCE</scope>
    <source>
        <tissue evidence="1">Leaf</tissue>
    </source>
</reference>
<proteinExistence type="predicted"/>
<name>A0A2P2NRP7_RHIMU</name>
<dbReference type="EMBL" id="GGEC01064698">
    <property type="protein sequence ID" value="MBX45182.1"/>
    <property type="molecule type" value="Transcribed_RNA"/>
</dbReference>
<protein>
    <submittedName>
        <fullName evidence="1">Uncharacterized protein</fullName>
    </submittedName>
</protein>
<evidence type="ECO:0000313" key="1">
    <source>
        <dbReference type="EMBL" id="MBX45182.1"/>
    </source>
</evidence>
<accession>A0A2P2NRP7</accession>
<sequence>MVFLWKRITLWQQFTKIILMQTTKSLRQSQFRNIFNLEPGPMSNK</sequence>